<organism evidence="2">
    <name type="scientific">Panicum hallii</name>
    <dbReference type="NCBI Taxonomy" id="206008"/>
    <lineage>
        <taxon>Eukaryota</taxon>
        <taxon>Viridiplantae</taxon>
        <taxon>Streptophyta</taxon>
        <taxon>Embryophyta</taxon>
        <taxon>Tracheophyta</taxon>
        <taxon>Spermatophyta</taxon>
        <taxon>Magnoliopsida</taxon>
        <taxon>Liliopsida</taxon>
        <taxon>Poales</taxon>
        <taxon>Poaceae</taxon>
        <taxon>PACMAD clade</taxon>
        <taxon>Panicoideae</taxon>
        <taxon>Panicodae</taxon>
        <taxon>Paniceae</taxon>
        <taxon>Panicinae</taxon>
        <taxon>Panicum</taxon>
        <taxon>Panicum sect. Panicum</taxon>
    </lineage>
</organism>
<name>A0A2S3H8T9_9POAL</name>
<accession>A0A2S3H8T9</accession>
<dbReference type="Proteomes" id="UP000243499">
    <property type="component" value="Chromosome 3"/>
</dbReference>
<feature type="region of interest" description="Disordered" evidence="1">
    <location>
        <begin position="36"/>
        <end position="63"/>
    </location>
</feature>
<feature type="region of interest" description="Disordered" evidence="1">
    <location>
        <begin position="1"/>
        <end position="20"/>
    </location>
</feature>
<sequence>MEGVGIGGSPRPLALPPPAKDVDEVALALTKRARKRSRYLSPPYTDTDVREEEVAGEGPPPNVSAAEALSAVLTAALRQEQGQGVDPEALRFLTLYRNRNRATTLTFDTHPGSRAAAGGGSNKPPSPAAAGGGGGGHTMANLSAGPAMPRPGDGSPAPAKTKKNPQAPPAVGKTADGQIRAPKSAGFAVNAANGLANPSPPAKKKKYKKRMRSAGHEQQHFGNPVALVLDFAAGTPLPSKEDLVSTFRRFGSVIDSETAIAQDKHSARVAFATRAEAEAAFSCAGALGAFGPPSAVPSLQDLPPTVRGAPPPVPKLPLTDIRSNLEKMIASLNRRGPEEAVPAMGNLVGEMQGLLAKVDKMLQGRSATGRHHH</sequence>
<gene>
    <name evidence="2" type="ORF">PAHAL_3G149400</name>
</gene>
<proteinExistence type="predicted"/>
<dbReference type="AlphaFoldDB" id="A0A2S3H8T9"/>
<dbReference type="PANTHER" id="PTHR35491:SF9">
    <property type="entry name" value="RRM DOMAIN-CONTAINING PROTEIN"/>
    <property type="match status" value="1"/>
</dbReference>
<dbReference type="GO" id="GO:0003676">
    <property type="term" value="F:nucleic acid binding"/>
    <property type="evidence" value="ECO:0007669"/>
    <property type="project" value="InterPro"/>
</dbReference>
<dbReference type="InterPro" id="IPR035979">
    <property type="entry name" value="RBD_domain_sf"/>
</dbReference>
<protein>
    <recommendedName>
        <fullName evidence="3">RRM domain-containing protein</fullName>
    </recommendedName>
</protein>
<evidence type="ECO:0008006" key="3">
    <source>
        <dbReference type="Google" id="ProtNLM"/>
    </source>
</evidence>
<reference evidence="2" key="1">
    <citation type="submission" date="2018-04" db="EMBL/GenBank/DDBJ databases">
        <title>WGS assembly of Panicum hallii.</title>
        <authorList>
            <person name="Lovell J."/>
            <person name="Jenkins J."/>
            <person name="Lowry D."/>
            <person name="Mamidi S."/>
            <person name="Sreedasyam A."/>
            <person name="Weng X."/>
            <person name="Barry K."/>
            <person name="Bonette J."/>
            <person name="Campitelli B."/>
            <person name="Daum C."/>
            <person name="Gordon S."/>
            <person name="Gould B."/>
            <person name="Lipzen A."/>
            <person name="Macqueen A."/>
            <person name="Palacio-Mejia J."/>
            <person name="Plott C."/>
            <person name="Shakirov E."/>
            <person name="Shu S."/>
            <person name="Yoshinaga Y."/>
            <person name="Zane M."/>
            <person name="Rokhsar D."/>
            <person name="Grimwood J."/>
            <person name="Schmutz J."/>
            <person name="Juenger T."/>
        </authorList>
    </citation>
    <scope>NUCLEOTIDE SEQUENCE [LARGE SCALE GENOMIC DNA]</scope>
    <source>
        <strain evidence="2">FIL2</strain>
    </source>
</reference>
<feature type="region of interest" description="Disordered" evidence="1">
    <location>
        <begin position="105"/>
        <end position="176"/>
    </location>
</feature>
<evidence type="ECO:0000256" key="1">
    <source>
        <dbReference type="SAM" id="MobiDB-lite"/>
    </source>
</evidence>
<dbReference type="SUPFAM" id="SSF54928">
    <property type="entry name" value="RNA-binding domain, RBD"/>
    <property type="match status" value="1"/>
</dbReference>
<dbReference type="PANTHER" id="PTHR35491">
    <property type="entry name" value="OS12G0638500-LIKE PROTEIN"/>
    <property type="match status" value="1"/>
</dbReference>
<evidence type="ECO:0000313" key="2">
    <source>
        <dbReference type="EMBL" id="PAN17682.1"/>
    </source>
</evidence>
<dbReference type="Gramene" id="PAN17682">
    <property type="protein sequence ID" value="PAN17682"/>
    <property type="gene ID" value="PAHAL_3G149400"/>
</dbReference>
<dbReference type="EMBL" id="CM008048">
    <property type="protein sequence ID" value="PAN17682.1"/>
    <property type="molecule type" value="Genomic_DNA"/>
</dbReference>